<organism evidence="1 2">
    <name type="scientific">Arsenophonus nasoniae</name>
    <name type="common">son-killer infecting Nasonia vitripennis</name>
    <dbReference type="NCBI Taxonomy" id="638"/>
    <lineage>
        <taxon>Bacteria</taxon>
        <taxon>Pseudomonadati</taxon>
        <taxon>Pseudomonadota</taxon>
        <taxon>Gammaproteobacteria</taxon>
        <taxon>Enterobacterales</taxon>
        <taxon>Morganellaceae</taxon>
        <taxon>Arsenophonus</taxon>
    </lineage>
</organism>
<evidence type="ECO:0000313" key="1">
    <source>
        <dbReference type="EMBL" id="WGL94091.1"/>
    </source>
</evidence>
<dbReference type="InterPro" id="IPR015354">
    <property type="entry name" value="DNA_partition_ParG"/>
</dbReference>
<accession>A0AA95GGD3</accession>
<dbReference type="Gene3D" id="1.10.1220.10">
    <property type="entry name" value="Met repressor-like"/>
    <property type="match status" value="1"/>
</dbReference>
<evidence type="ECO:0000313" key="2">
    <source>
        <dbReference type="Proteomes" id="UP001177597"/>
    </source>
</evidence>
<name>A0AA95GGD3_9GAMM</name>
<reference evidence="1" key="1">
    <citation type="submission" date="2023-04" db="EMBL/GenBank/DDBJ databases">
        <title>Genome dynamics across the evolutionary transition to endosymbiosis.</title>
        <authorList>
            <person name="Siozios S."/>
            <person name="Nadal-Jimenez P."/>
            <person name="Azagi T."/>
            <person name="Sprong H."/>
            <person name="Frost C.L."/>
            <person name="Parratt S.R."/>
            <person name="Taylor G."/>
            <person name="Brettell L."/>
            <person name="Lew K.C."/>
            <person name="Croft L."/>
            <person name="King K.C."/>
            <person name="Brockhurst M.A."/>
            <person name="Hypsa V."/>
            <person name="Novakova E."/>
            <person name="Darby A.C."/>
            <person name="Hurst G.D.D."/>
        </authorList>
    </citation>
    <scope>NUCLEOTIDE SEQUENCE</scope>
    <source>
        <strain evidence="1">AIh</strain>
        <plasmid evidence="1">paIh6</plasmid>
    </source>
</reference>
<protein>
    <submittedName>
        <fullName evidence="1">Plasmid partition protein ParG</fullName>
    </submittedName>
</protein>
<gene>
    <name evidence="1" type="ORF">QE207_01775</name>
</gene>
<sequence>MSNMKLSKNHRNKDKVIAEICDPNIPSKRFIMNIPENLHTEFKLKCVSKGVTMKEIILEFIKEWIKK</sequence>
<dbReference type="InterPro" id="IPR013321">
    <property type="entry name" value="Arc_rbn_hlx_hlx"/>
</dbReference>
<dbReference type="Pfam" id="PF09274">
    <property type="entry name" value="ParG"/>
    <property type="match status" value="1"/>
</dbReference>
<dbReference type="InterPro" id="IPR010985">
    <property type="entry name" value="Ribbon_hlx_hlx"/>
</dbReference>
<dbReference type="GO" id="GO:0043565">
    <property type="term" value="F:sequence-specific DNA binding"/>
    <property type="evidence" value="ECO:0007669"/>
    <property type="project" value="UniProtKB-ARBA"/>
</dbReference>
<dbReference type="SUPFAM" id="SSF47598">
    <property type="entry name" value="Ribbon-helix-helix"/>
    <property type="match status" value="1"/>
</dbReference>
<dbReference type="GO" id="GO:0006355">
    <property type="term" value="P:regulation of DNA-templated transcription"/>
    <property type="evidence" value="ECO:0007669"/>
    <property type="project" value="InterPro"/>
</dbReference>
<geneLocation type="plasmid" evidence="1 2">
    <name>paIh6</name>
</geneLocation>
<dbReference type="RefSeq" id="WP_280628496.1">
    <property type="nucleotide sequence ID" value="NZ_CP123496.1"/>
</dbReference>
<proteinExistence type="predicted"/>
<dbReference type="EMBL" id="CP123496">
    <property type="protein sequence ID" value="WGL94091.1"/>
    <property type="molecule type" value="Genomic_DNA"/>
</dbReference>
<dbReference type="AlphaFoldDB" id="A0AA95GGD3"/>
<dbReference type="Proteomes" id="UP001177597">
    <property type="component" value="Plasmid paIh6"/>
</dbReference>
<keyword evidence="1" id="KW-0614">Plasmid</keyword>